<dbReference type="GeneID" id="63777578"/>
<evidence type="ECO:0000256" key="21">
    <source>
        <dbReference type="SAM" id="Phobius"/>
    </source>
</evidence>
<feature type="transmembrane region" description="Helical" evidence="21">
    <location>
        <begin position="215"/>
        <end position="237"/>
    </location>
</feature>
<dbReference type="AlphaFoldDB" id="A0A1Y2DE12"/>
<comment type="pathway">
    <text evidence="3">Lipid metabolism.</text>
</comment>
<dbReference type="InterPro" id="IPR036400">
    <property type="entry name" value="Cyt_B5-like_heme/steroid_sf"/>
</dbReference>
<evidence type="ECO:0000256" key="3">
    <source>
        <dbReference type="ARBA" id="ARBA00005189"/>
    </source>
</evidence>
<evidence type="ECO:0000256" key="19">
    <source>
        <dbReference type="PIRSR" id="PIRSR005149-1"/>
    </source>
</evidence>
<dbReference type="FunCoup" id="A0A1Y2DE12">
    <property type="interactions" value="205"/>
</dbReference>
<evidence type="ECO:0000256" key="2">
    <source>
        <dbReference type="ARBA" id="ARBA00004991"/>
    </source>
</evidence>
<gene>
    <name evidence="23" type="ORF">BCR38DRAFT_450343</name>
</gene>
<keyword evidence="7 21" id="KW-0812">Transmembrane</keyword>
<evidence type="ECO:0000256" key="13">
    <source>
        <dbReference type="ARBA" id="ARBA00023002"/>
    </source>
</evidence>
<evidence type="ECO:0000256" key="20">
    <source>
        <dbReference type="PIRSR" id="PIRSR005149-50"/>
    </source>
</evidence>
<feature type="domain" description="Cytochrome b5 heme-binding" evidence="22">
    <location>
        <begin position="6"/>
        <end position="85"/>
    </location>
</feature>
<organism evidence="23 24">
    <name type="scientific">Pseudomassariella vexata</name>
    <dbReference type="NCBI Taxonomy" id="1141098"/>
    <lineage>
        <taxon>Eukaryota</taxon>
        <taxon>Fungi</taxon>
        <taxon>Dikarya</taxon>
        <taxon>Ascomycota</taxon>
        <taxon>Pezizomycotina</taxon>
        <taxon>Sordariomycetes</taxon>
        <taxon>Xylariomycetidae</taxon>
        <taxon>Amphisphaeriales</taxon>
        <taxon>Pseudomassariaceae</taxon>
        <taxon>Pseudomassariella</taxon>
    </lineage>
</organism>
<feature type="binding site" evidence="19">
    <location>
        <position position="238"/>
    </location>
    <ligand>
        <name>Zn(2+)</name>
        <dbReference type="ChEBI" id="CHEBI:29105"/>
        <label>1</label>
    </ligand>
</feature>
<dbReference type="PIRSF" id="PIRSF005149">
    <property type="entry name" value="IPC-B_HD"/>
    <property type="match status" value="1"/>
</dbReference>
<evidence type="ECO:0000256" key="6">
    <source>
        <dbReference type="ARBA" id="ARBA00022617"/>
    </source>
</evidence>
<keyword evidence="12 21" id="KW-1133">Transmembrane helix</keyword>
<dbReference type="GO" id="GO:0006633">
    <property type="term" value="P:fatty acid biosynthetic process"/>
    <property type="evidence" value="ECO:0007669"/>
    <property type="project" value="UniProtKB-KW"/>
</dbReference>
<dbReference type="InterPro" id="IPR014430">
    <property type="entry name" value="Scs7"/>
</dbReference>
<keyword evidence="6 20" id="KW-0349">Heme</keyword>
<comment type="subcellular location">
    <subcellularLocation>
        <location evidence="1">Endoplasmic reticulum membrane</location>
        <topology evidence="1">Multi-pass membrane protein</topology>
    </subcellularLocation>
</comment>
<dbReference type="Proteomes" id="UP000193689">
    <property type="component" value="Unassembled WGS sequence"/>
</dbReference>
<feature type="transmembrane region" description="Helical" evidence="21">
    <location>
        <begin position="299"/>
        <end position="318"/>
    </location>
</feature>
<keyword evidence="15 18" id="KW-0443">Lipid metabolism</keyword>
<dbReference type="EC" id="1.-.-.-" evidence="18"/>
<dbReference type="EMBL" id="MCFJ01000021">
    <property type="protein sequence ID" value="ORY56915.1"/>
    <property type="molecule type" value="Genomic_DNA"/>
</dbReference>
<dbReference type="RefSeq" id="XP_040710382.1">
    <property type="nucleotide sequence ID" value="XM_040861366.1"/>
</dbReference>
<evidence type="ECO:0000256" key="7">
    <source>
        <dbReference type="ARBA" id="ARBA00022692"/>
    </source>
</evidence>
<comment type="cofactor">
    <cofactor evidence="20">
        <name>Fe cation</name>
        <dbReference type="ChEBI" id="CHEBI:24875"/>
    </cofactor>
</comment>
<dbReference type="InterPro" id="IPR006694">
    <property type="entry name" value="Fatty_acid_hydroxylase"/>
</dbReference>
<keyword evidence="16 18" id="KW-0472">Membrane</keyword>
<comment type="similarity">
    <text evidence="4 18">Belongs to the sterol desaturase family. SCS7 subfamily.</text>
</comment>
<feature type="binding site" evidence="19">
    <location>
        <position position="345"/>
    </location>
    <ligand>
        <name>Zn(2+)</name>
        <dbReference type="ChEBI" id="CHEBI:29105"/>
        <label>2</label>
    </ligand>
</feature>
<keyword evidence="14 18" id="KW-0408">Iron</keyword>
<dbReference type="FunFam" id="3.10.120.10:FF:000007">
    <property type="entry name" value="Sulfite oxidase, mitochondrial"/>
    <property type="match status" value="1"/>
</dbReference>
<keyword evidence="17 18" id="KW-0275">Fatty acid biosynthesis</keyword>
<keyword evidence="11 19" id="KW-0862">Zinc</keyword>
<feature type="binding site" evidence="19">
    <location>
        <position position="265"/>
    </location>
    <ligand>
        <name>Zn(2+)</name>
        <dbReference type="ChEBI" id="CHEBI:29105"/>
        <label>1</label>
    </ligand>
</feature>
<feature type="transmembrane region" description="Helical" evidence="21">
    <location>
        <begin position="275"/>
        <end position="293"/>
    </location>
</feature>
<dbReference type="Pfam" id="PF04116">
    <property type="entry name" value="FA_hydroxylase"/>
    <property type="match status" value="1"/>
</dbReference>
<dbReference type="Gene3D" id="3.10.120.10">
    <property type="entry name" value="Cytochrome b5-like heme/steroid binding domain"/>
    <property type="match status" value="1"/>
</dbReference>
<feature type="binding site" description="axial binding residue" evidence="20">
    <location>
        <position position="68"/>
    </location>
    <ligand>
        <name>heme</name>
        <dbReference type="ChEBI" id="CHEBI:30413"/>
    </ligand>
    <ligandPart>
        <name>Fe</name>
        <dbReference type="ChEBI" id="CHEBI:18248"/>
    </ligandPart>
</feature>
<reference evidence="23 24" key="1">
    <citation type="submission" date="2016-07" db="EMBL/GenBank/DDBJ databases">
        <title>Pervasive Adenine N6-methylation of Active Genes in Fungi.</title>
        <authorList>
            <consortium name="DOE Joint Genome Institute"/>
            <person name="Mondo S.J."/>
            <person name="Dannebaum R.O."/>
            <person name="Kuo R.C."/>
            <person name="Labutti K."/>
            <person name="Haridas S."/>
            <person name="Kuo A."/>
            <person name="Salamov A."/>
            <person name="Ahrendt S.R."/>
            <person name="Lipzen A."/>
            <person name="Sullivan W."/>
            <person name="Andreopoulos W.B."/>
            <person name="Clum A."/>
            <person name="Lindquist E."/>
            <person name="Daum C."/>
            <person name="Ramamoorthy G.K."/>
            <person name="Gryganskyi A."/>
            <person name="Culley D."/>
            <person name="Magnuson J.K."/>
            <person name="James T.Y."/>
            <person name="O'Malley M.A."/>
            <person name="Stajich J.E."/>
            <person name="Spatafora J.W."/>
            <person name="Visel A."/>
            <person name="Grigoriev I.V."/>
        </authorList>
    </citation>
    <scope>NUCLEOTIDE SEQUENCE [LARGE SCALE GENOMIC DNA]</scope>
    <source>
        <strain evidence="23 24">CBS 129021</strain>
    </source>
</reference>
<feature type="binding site" evidence="19">
    <location>
        <position position="262"/>
    </location>
    <ligand>
        <name>Zn(2+)</name>
        <dbReference type="ChEBI" id="CHEBI:29105"/>
        <label>1</label>
    </ligand>
</feature>
<keyword evidence="10 18" id="KW-0276">Fatty acid metabolism</keyword>
<evidence type="ECO:0000256" key="5">
    <source>
        <dbReference type="ARBA" id="ARBA00022516"/>
    </source>
</evidence>
<dbReference type="PROSITE" id="PS50255">
    <property type="entry name" value="CYTOCHROME_B5_2"/>
    <property type="match status" value="1"/>
</dbReference>
<dbReference type="InParanoid" id="A0A1Y2DE12"/>
<feature type="binding site" evidence="19">
    <location>
        <position position="341"/>
    </location>
    <ligand>
        <name>Zn(2+)</name>
        <dbReference type="ChEBI" id="CHEBI:29105"/>
        <label>1</label>
    </ligand>
</feature>
<keyword evidence="5 18" id="KW-0444">Lipid biosynthesis</keyword>
<evidence type="ECO:0000256" key="18">
    <source>
        <dbReference type="PIRNR" id="PIRNR005149"/>
    </source>
</evidence>
<sequence length="376" mass="43437">MPGRTFPTLTRSEFEAHNTAKSCYVTLGANVYDITDFVESHPGGPELVLEYAGKDVTSILKDEDSHTHSDSAYEMIEECQVGFLVNDKIVPNHDVQTQIVDSQTNEEVTKFVHPRTGMSCAEDLTKETDLEKDYKQHRFLDLSKPLLLQVWFGGFSKEFYLDQVHRPRHYKGGASAPLFGNFLEPLSLTPWWVVPTIWLPLVAYGTFISREGLTGWSQVAVCWISGVALWTLIEYILHRFLFHLDEWLPDNRAAITMHFLLHGVHHYLPMDKYRLVMPPALFLVLATPFWKLAHTVFYWNWHMGTSVFCGGIFGYVAYDLTHYFIHHQNLPLWYKSLKKHHLAHHFLDYQNGFGVTSRFWDRVFGTELNLNVGKNA</sequence>
<protein>
    <recommendedName>
        <fullName evidence="18">Ceramide very long chain fatty acid hydroxylase</fullName>
        <ecNumber evidence="18">1.-.-.-</ecNumber>
    </recommendedName>
</protein>
<dbReference type="STRING" id="1141098.A0A1Y2DE12"/>
<dbReference type="SMART" id="SM01117">
    <property type="entry name" value="Cyt-b5"/>
    <property type="match status" value="1"/>
</dbReference>
<feature type="binding site" description="axial binding residue" evidence="20">
    <location>
        <position position="41"/>
    </location>
    <ligand>
        <name>heme</name>
        <dbReference type="ChEBI" id="CHEBI:30413"/>
    </ligand>
    <ligandPart>
        <name>Fe</name>
        <dbReference type="ChEBI" id="CHEBI:18248"/>
    </ligandPart>
</feature>
<comment type="pathway">
    <text evidence="2">Sphingolipid metabolism.</text>
</comment>
<feature type="binding site" evidence="19">
    <location>
        <position position="326"/>
    </location>
    <ligand>
        <name>Zn(2+)</name>
        <dbReference type="ChEBI" id="CHEBI:29105"/>
        <label>2</label>
    </ligand>
</feature>
<evidence type="ECO:0000256" key="4">
    <source>
        <dbReference type="ARBA" id="ARBA00005747"/>
    </source>
</evidence>
<dbReference type="GO" id="GO:0080132">
    <property type="term" value="F:fatty acid 2-hydroxylase activity"/>
    <property type="evidence" value="ECO:0007669"/>
    <property type="project" value="InterPro"/>
</dbReference>
<dbReference type="SUPFAM" id="SSF55856">
    <property type="entry name" value="Cytochrome b5-like heme/steroid binding domain"/>
    <property type="match status" value="1"/>
</dbReference>
<dbReference type="OrthoDB" id="2204368at2759"/>
<evidence type="ECO:0000256" key="10">
    <source>
        <dbReference type="ARBA" id="ARBA00022832"/>
    </source>
</evidence>
<evidence type="ECO:0000313" key="24">
    <source>
        <dbReference type="Proteomes" id="UP000193689"/>
    </source>
</evidence>
<dbReference type="GO" id="GO:0005506">
    <property type="term" value="F:iron ion binding"/>
    <property type="evidence" value="ECO:0007669"/>
    <property type="project" value="UniProtKB-UniRule"/>
</dbReference>
<evidence type="ECO:0000259" key="22">
    <source>
        <dbReference type="PROSITE" id="PS50255"/>
    </source>
</evidence>
<comment type="caution">
    <text evidence="23">The sequence shown here is derived from an EMBL/GenBank/DDBJ whole genome shotgun (WGS) entry which is preliminary data.</text>
</comment>
<feature type="transmembrane region" description="Helical" evidence="21">
    <location>
        <begin position="191"/>
        <end position="209"/>
    </location>
</feature>
<proteinExistence type="inferred from homology"/>
<dbReference type="Pfam" id="PF00173">
    <property type="entry name" value="Cyt-b5"/>
    <property type="match status" value="1"/>
</dbReference>
<accession>A0A1Y2DE12</accession>
<dbReference type="PANTHER" id="PTHR12863">
    <property type="entry name" value="FATTY ACID HYDROXYLASE"/>
    <property type="match status" value="1"/>
</dbReference>
<keyword evidence="13 18" id="KW-0560">Oxidoreductase</keyword>
<evidence type="ECO:0000256" key="11">
    <source>
        <dbReference type="ARBA" id="ARBA00022833"/>
    </source>
</evidence>
<name>A0A1Y2DE12_9PEZI</name>
<dbReference type="InterPro" id="IPR018506">
    <property type="entry name" value="Cyt_B5_heme-BS"/>
</dbReference>
<feature type="binding site" evidence="19">
    <location>
        <position position="322"/>
    </location>
    <ligand>
        <name>Zn(2+)</name>
        <dbReference type="ChEBI" id="CHEBI:29105"/>
        <label>1</label>
    </ligand>
</feature>
<evidence type="ECO:0000256" key="16">
    <source>
        <dbReference type="ARBA" id="ARBA00023136"/>
    </source>
</evidence>
<evidence type="ECO:0000256" key="9">
    <source>
        <dbReference type="ARBA" id="ARBA00022824"/>
    </source>
</evidence>
<evidence type="ECO:0000256" key="8">
    <source>
        <dbReference type="ARBA" id="ARBA00022723"/>
    </source>
</evidence>
<dbReference type="InterPro" id="IPR001199">
    <property type="entry name" value="Cyt_B5-like_heme/steroid-bd"/>
</dbReference>
<dbReference type="PANTHER" id="PTHR12863:SF1">
    <property type="entry name" value="FATTY ACID 2-HYDROXYLASE"/>
    <property type="match status" value="1"/>
</dbReference>
<feature type="binding site" evidence="19">
    <location>
        <position position="344"/>
    </location>
    <ligand>
        <name>Zn(2+)</name>
        <dbReference type="ChEBI" id="CHEBI:29105"/>
        <label>1</label>
    </ligand>
</feature>
<comment type="function">
    <text evidence="18">Ceramide hydroxylase involved in the hydroxylation of sphingolipid-associated very long chain fatty acids. Postulated to hydroxylate the very long chain fatty acid of dihydroceramides and phytoceramides at C-2.</text>
</comment>
<dbReference type="PRINTS" id="PR00363">
    <property type="entry name" value="CYTOCHROMEB5"/>
</dbReference>
<keyword evidence="8 18" id="KW-0479">Metal-binding</keyword>
<comment type="cofactor">
    <cofactor evidence="18 19">
        <name>Zn(2+)</name>
        <dbReference type="ChEBI" id="CHEBI:29105"/>
    </cofactor>
    <text evidence="18 19">Binds 2 Zn(2+) ions per subunit that likely form a catalytic dimetal center.</text>
</comment>
<keyword evidence="9 18" id="KW-0256">Endoplasmic reticulum</keyword>
<keyword evidence="24" id="KW-1185">Reference proteome</keyword>
<evidence type="ECO:0000256" key="17">
    <source>
        <dbReference type="ARBA" id="ARBA00023160"/>
    </source>
</evidence>
<evidence type="ECO:0000256" key="1">
    <source>
        <dbReference type="ARBA" id="ARBA00004477"/>
    </source>
</evidence>
<dbReference type="PROSITE" id="PS00191">
    <property type="entry name" value="CYTOCHROME_B5_1"/>
    <property type="match status" value="1"/>
</dbReference>
<dbReference type="GO" id="GO:0020037">
    <property type="term" value="F:heme binding"/>
    <property type="evidence" value="ECO:0007669"/>
    <property type="project" value="InterPro"/>
</dbReference>
<evidence type="ECO:0000256" key="15">
    <source>
        <dbReference type="ARBA" id="ARBA00023098"/>
    </source>
</evidence>
<evidence type="ECO:0000256" key="14">
    <source>
        <dbReference type="ARBA" id="ARBA00023004"/>
    </source>
</evidence>
<feature type="binding site" evidence="19">
    <location>
        <position position="243"/>
    </location>
    <ligand>
        <name>Zn(2+)</name>
        <dbReference type="ChEBI" id="CHEBI:29105"/>
        <label>1</label>
    </ligand>
</feature>
<evidence type="ECO:0000313" key="23">
    <source>
        <dbReference type="EMBL" id="ORY56915.1"/>
    </source>
</evidence>
<evidence type="ECO:0000256" key="12">
    <source>
        <dbReference type="ARBA" id="ARBA00022989"/>
    </source>
</evidence>
<feature type="binding site" evidence="19">
    <location>
        <position position="266"/>
    </location>
    <ligand>
        <name>Zn(2+)</name>
        <dbReference type="ChEBI" id="CHEBI:29105"/>
        <label>1</label>
    </ligand>
</feature>
<dbReference type="GO" id="GO:0005789">
    <property type="term" value="C:endoplasmic reticulum membrane"/>
    <property type="evidence" value="ECO:0007669"/>
    <property type="project" value="UniProtKB-SubCell"/>
</dbReference>